<dbReference type="RefSeq" id="WP_190697436.1">
    <property type="nucleotide sequence ID" value="NZ_JAMPKX010000023.1"/>
</dbReference>
<name>A0ABV0KBT8_9CYAN</name>
<protein>
    <recommendedName>
        <fullName evidence="3">Isochorismate synthase</fullName>
    </recommendedName>
</protein>
<gene>
    <name evidence="1" type="ORF">NC992_25345</name>
</gene>
<reference evidence="1 2" key="1">
    <citation type="submission" date="2022-04" db="EMBL/GenBank/DDBJ databases">
        <title>Positive selection, recombination, and allopatry shape intraspecific diversity of widespread and dominant cyanobacteria.</title>
        <authorList>
            <person name="Wei J."/>
            <person name="Shu W."/>
            <person name="Hu C."/>
        </authorList>
    </citation>
    <scope>NUCLEOTIDE SEQUENCE [LARGE SCALE GENOMIC DNA]</scope>
    <source>
        <strain evidence="1 2">DQ-A4</strain>
    </source>
</reference>
<evidence type="ECO:0000313" key="2">
    <source>
        <dbReference type="Proteomes" id="UP001482513"/>
    </source>
</evidence>
<organism evidence="1 2">
    <name type="scientific">Leptolyngbya subtilissima DQ-A4</name>
    <dbReference type="NCBI Taxonomy" id="2933933"/>
    <lineage>
        <taxon>Bacteria</taxon>
        <taxon>Bacillati</taxon>
        <taxon>Cyanobacteriota</taxon>
        <taxon>Cyanophyceae</taxon>
        <taxon>Leptolyngbyales</taxon>
        <taxon>Leptolyngbyaceae</taxon>
        <taxon>Leptolyngbya group</taxon>
        <taxon>Leptolyngbya</taxon>
    </lineage>
</organism>
<comment type="caution">
    <text evidence="1">The sequence shown here is derived from an EMBL/GenBank/DDBJ whole genome shotgun (WGS) entry which is preliminary data.</text>
</comment>
<evidence type="ECO:0008006" key="3">
    <source>
        <dbReference type="Google" id="ProtNLM"/>
    </source>
</evidence>
<accession>A0ABV0KBT8</accession>
<keyword evidence="2" id="KW-1185">Reference proteome</keyword>
<dbReference type="EMBL" id="JAMPKX010000023">
    <property type="protein sequence ID" value="MEP0950218.1"/>
    <property type="molecule type" value="Genomic_DNA"/>
</dbReference>
<dbReference type="Proteomes" id="UP001482513">
    <property type="component" value="Unassembled WGS sequence"/>
</dbReference>
<sequence length="55" mass="6169">MKGLNLSVLGYFFDGLMQYFAEPVSRIFGPDDDNYPRTGVQPFDGDAYAETVETL</sequence>
<evidence type="ECO:0000313" key="1">
    <source>
        <dbReference type="EMBL" id="MEP0950218.1"/>
    </source>
</evidence>
<proteinExistence type="predicted"/>